<dbReference type="FunFam" id="3.40.630.30:FF:000005">
    <property type="entry name" value="Ribosomal protein alanine acetyltransferase"/>
    <property type="match status" value="1"/>
</dbReference>
<evidence type="ECO:0000256" key="6">
    <source>
        <dbReference type="ARBA" id="ARBA00074015"/>
    </source>
</evidence>
<evidence type="ECO:0000259" key="7">
    <source>
        <dbReference type="PROSITE" id="PS51186"/>
    </source>
</evidence>
<dbReference type="Pfam" id="PF13302">
    <property type="entry name" value="Acetyltransf_3"/>
    <property type="match status" value="1"/>
</dbReference>
<dbReference type="OrthoDB" id="9801669at2"/>
<keyword evidence="9" id="KW-1185">Reference proteome</keyword>
<keyword evidence="8" id="KW-0687">Ribonucleoprotein</keyword>
<dbReference type="GO" id="GO:0008999">
    <property type="term" value="F:protein-N-terminal-alanine acetyltransferase activity"/>
    <property type="evidence" value="ECO:0007669"/>
    <property type="project" value="UniProtKB-EC"/>
</dbReference>
<keyword evidence="1 8" id="KW-0808">Transferase</keyword>
<dbReference type="AlphaFoldDB" id="A0A2T3N4B6"/>
<evidence type="ECO:0000313" key="8">
    <source>
        <dbReference type="EMBL" id="PSW07321.1"/>
    </source>
</evidence>
<evidence type="ECO:0000256" key="5">
    <source>
        <dbReference type="ARBA" id="ARBA00048922"/>
    </source>
</evidence>
<organism evidence="8 9">
    <name type="scientific">Photobacterium lipolyticum</name>
    <dbReference type="NCBI Taxonomy" id="266810"/>
    <lineage>
        <taxon>Bacteria</taxon>
        <taxon>Pseudomonadati</taxon>
        <taxon>Pseudomonadota</taxon>
        <taxon>Gammaproteobacteria</taxon>
        <taxon>Vibrionales</taxon>
        <taxon>Vibrionaceae</taxon>
        <taxon>Photobacterium</taxon>
    </lineage>
</organism>
<dbReference type="InterPro" id="IPR016181">
    <property type="entry name" value="Acyl_CoA_acyltransferase"/>
</dbReference>
<dbReference type="EC" id="2.3.1.267" evidence="4"/>
<dbReference type="Proteomes" id="UP000240904">
    <property type="component" value="Unassembled WGS sequence"/>
</dbReference>
<dbReference type="GO" id="GO:0005737">
    <property type="term" value="C:cytoplasm"/>
    <property type="evidence" value="ECO:0007669"/>
    <property type="project" value="TreeGrafter"/>
</dbReference>
<dbReference type="RefSeq" id="WP_107281474.1">
    <property type="nucleotide sequence ID" value="NZ_PYMC01000001.1"/>
</dbReference>
<accession>A0A2T3N4B6</accession>
<keyword evidence="8" id="KW-0689">Ribosomal protein</keyword>
<evidence type="ECO:0000313" key="9">
    <source>
        <dbReference type="Proteomes" id="UP000240904"/>
    </source>
</evidence>
<comment type="similarity">
    <text evidence="3">Belongs to the acetyltransferase family. RimJ subfamily.</text>
</comment>
<comment type="catalytic activity">
    <reaction evidence="5">
        <text>N-terminal L-alanyl-[ribosomal protein uS5] + acetyl-CoA = N-terminal N(alpha)-acetyl-L-alanyl-[ribosomal protein uS5] + CoA + H(+)</text>
        <dbReference type="Rhea" id="RHEA:43752"/>
        <dbReference type="Rhea" id="RHEA-COMP:10672"/>
        <dbReference type="Rhea" id="RHEA-COMP:10673"/>
        <dbReference type="ChEBI" id="CHEBI:15378"/>
        <dbReference type="ChEBI" id="CHEBI:57287"/>
        <dbReference type="ChEBI" id="CHEBI:57288"/>
        <dbReference type="ChEBI" id="CHEBI:64718"/>
        <dbReference type="ChEBI" id="CHEBI:83683"/>
        <dbReference type="EC" id="2.3.1.267"/>
    </reaction>
</comment>
<dbReference type="PANTHER" id="PTHR43792:SF8">
    <property type="entry name" value="[RIBOSOMAL PROTEIN US5]-ALANINE N-ACETYLTRANSFERASE"/>
    <property type="match status" value="1"/>
</dbReference>
<evidence type="ECO:0000256" key="3">
    <source>
        <dbReference type="ARBA" id="ARBA00038502"/>
    </source>
</evidence>
<dbReference type="PANTHER" id="PTHR43792">
    <property type="entry name" value="GNAT FAMILY, PUTATIVE (AFU_ORTHOLOGUE AFUA_3G00765)-RELATED-RELATED"/>
    <property type="match status" value="1"/>
</dbReference>
<evidence type="ECO:0000256" key="4">
    <source>
        <dbReference type="ARBA" id="ARBA00039124"/>
    </source>
</evidence>
<dbReference type="SUPFAM" id="SSF55729">
    <property type="entry name" value="Acyl-CoA N-acyltransferases (Nat)"/>
    <property type="match status" value="1"/>
</dbReference>
<dbReference type="PROSITE" id="PS51186">
    <property type="entry name" value="GNAT"/>
    <property type="match status" value="1"/>
</dbReference>
<dbReference type="Gene3D" id="3.40.630.30">
    <property type="match status" value="1"/>
</dbReference>
<evidence type="ECO:0000256" key="2">
    <source>
        <dbReference type="ARBA" id="ARBA00023315"/>
    </source>
</evidence>
<dbReference type="NCBIfam" id="NF008072">
    <property type="entry name" value="PRK10809.1"/>
    <property type="match status" value="1"/>
</dbReference>
<sequence>MFNTIINRSSTLVVDELKIRLIGTKDAQRISAYYQKNRQFLQPWEPLREEGFFSVEGWEKRLIQLSELQKHHLAYYFVIVKQGSDDICGVINFSNLIKHPFYACHVGYSLGDEYQGQGIMRRSLNAVVQWMFEERHFHRIMAGYMPRNRKSGKVLSELGFEKEGLAKDYLLINGQWEDHVLTAKTNPDWTPPNK</sequence>
<dbReference type="GO" id="GO:0005840">
    <property type="term" value="C:ribosome"/>
    <property type="evidence" value="ECO:0007669"/>
    <property type="project" value="UniProtKB-KW"/>
</dbReference>
<evidence type="ECO:0000256" key="1">
    <source>
        <dbReference type="ARBA" id="ARBA00022679"/>
    </source>
</evidence>
<reference evidence="8 9" key="1">
    <citation type="submission" date="2018-03" db="EMBL/GenBank/DDBJ databases">
        <title>Whole genome sequencing of Histamine producing bacteria.</title>
        <authorList>
            <person name="Butler K."/>
        </authorList>
    </citation>
    <scope>NUCLEOTIDE SEQUENCE [LARGE SCALE GENOMIC DNA]</scope>
    <source>
        <strain evidence="8 9">DSM 16190</strain>
    </source>
</reference>
<protein>
    <recommendedName>
        <fullName evidence="6">[Ribosomal protein uS5]-alanine N-acetyltransferase</fullName>
        <ecNumber evidence="4">2.3.1.267</ecNumber>
    </recommendedName>
</protein>
<feature type="domain" description="N-acetyltransferase" evidence="7">
    <location>
        <begin position="17"/>
        <end position="187"/>
    </location>
</feature>
<name>A0A2T3N4B6_9GAMM</name>
<comment type="caution">
    <text evidence="8">The sequence shown here is derived from an EMBL/GenBank/DDBJ whole genome shotgun (WGS) entry which is preliminary data.</text>
</comment>
<dbReference type="InterPro" id="IPR000182">
    <property type="entry name" value="GNAT_dom"/>
</dbReference>
<gene>
    <name evidence="8" type="ORF">C9I89_00970</name>
</gene>
<proteinExistence type="inferred from homology"/>
<dbReference type="EMBL" id="PYMC01000001">
    <property type="protein sequence ID" value="PSW07321.1"/>
    <property type="molecule type" value="Genomic_DNA"/>
</dbReference>
<dbReference type="InterPro" id="IPR051531">
    <property type="entry name" value="N-acetyltransferase"/>
</dbReference>
<keyword evidence="2" id="KW-0012">Acyltransferase</keyword>